<dbReference type="SFLD" id="SFLDG01066">
    <property type="entry name" value="organic_radical-activating_enz"/>
    <property type="match status" value="1"/>
</dbReference>
<feature type="domain" description="Radical SAM core" evidence="10">
    <location>
        <begin position="15"/>
        <end position="294"/>
    </location>
</feature>
<dbReference type="PROSITE" id="PS00198">
    <property type="entry name" value="4FE4S_FER_1"/>
    <property type="match status" value="1"/>
</dbReference>
<dbReference type="CDD" id="cd01335">
    <property type="entry name" value="Radical_SAM"/>
    <property type="match status" value="1"/>
</dbReference>
<dbReference type="SFLD" id="SFLDS00029">
    <property type="entry name" value="Radical_SAM"/>
    <property type="match status" value="1"/>
</dbReference>
<dbReference type="PANTHER" id="PTHR30352">
    <property type="entry name" value="PYRUVATE FORMATE-LYASE-ACTIVATING ENZYME"/>
    <property type="match status" value="1"/>
</dbReference>
<dbReference type="InterPro" id="IPR017900">
    <property type="entry name" value="4Fe4S_Fe_S_CS"/>
</dbReference>
<evidence type="ECO:0000256" key="2">
    <source>
        <dbReference type="ARBA" id="ARBA00009777"/>
    </source>
</evidence>
<accession>A0A3P3XRE7</accession>
<keyword evidence="3" id="KW-0004">4Fe-4S</keyword>
<dbReference type="InterPro" id="IPR034457">
    <property type="entry name" value="Organic_radical-activating"/>
</dbReference>
<keyword evidence="5" id="KW-0479">Metal-binding</keyword>
<evidence type="ECO:0000256" key="1">
    <source>
        <dbReference type="ARBA" id="ARBA00001966"/>
    </source>
</evidence>
<dbReference type="Gene3D" id="3.20.20.70">
    <property type="entry name" value="Aldolase class I"/>
    <property type="match status" value="1"/>
</dbReference>
<dbReference type="GO" id="GO:0046872">
    <property type="term" value="F:metal ion binding"/>
    <property type="evidence" value="ECO:0007669"/>
    <property type="project" value="UniProtKB-KW"/>
</dbReference>
<reference evidence="11" key="1">
    <citation type="submission" date="2017-02" db="EMBL/GenBank/DDBJ databases">
        <authorList>
            <person name="Regsiter A."/>
            <person name="William W."/>
        </authorList>
    </citation>
    <scope>NUCLEOTIDE SEQUENCE</scope>
    <source>
        <strain evidence="11">BdmA 4</strain>
    </source>
</reference>
<evidence type="ECO:0000256" key="5">
    <source>
        <dbReference type="ARBA" id="ARBA00022723"/>
    </source>
</evidence>
<dbReference type="PANTHER" id="PTHR30352:SF4">
    <property type="entry name" value="PYRUVATE FORMATE-LYASE 2-ACTIVATING ENZYME"/>
    <property type="match status" value="1"/>
</dbReference>
<name>A0A3P3XRE7_9SPIR</name>
<dbReference type="GO" id="GO:0051539">
    <property type="term" value="F:4 iron, 4 sulfur cluster binding"/>
    <property type="evidence" value="ECO:0007669"/>
    <property type="project" value="UniProtKB-KW"/>
</dbReference>
<dbReference type="InterPro" id="IPR001989">
    <property type="entry name" value="Radical_activat_CS"/>
</dbReference>
<gene>
    <name evidence="11" type="ORF">SPIRO4BDMA_40985</name>
</gene>
<sequence>MVSGIVFDIRKYSVHDGPGIRTAVFLKGCPLHCLWCHNPEGLSFSPEILRRPERCLACGACALACPLKLEPRAEAGGQKCAACPAFGACVGACPAEALQLVGKRMSVGEVLDAIREDLPFYEESGGGVTFTGGEPLAQPEFILELLQACRAEGIHGALDTSGFAGRDLVVKAGTLADIVLFDLKLLEDGRHKTVTGVSNAPILANLAALYEAGANVILRLPLIPGINDASVDLENMAHYIASLAAEAGPQKAHILPYHSAAKGKYSLRGENYAMGDTPVPSAEAVNKAAAIFEAAGISVTIGG</sequence>
<dbReference type="GO" id="GO:0043365">
    <property type="term" value="F:[formate-C-acetyltransferase]-activating enzyme activity"/>
    <property type="evidence" value="ECO:0007669"/>
    <property type="project" value="UniProtKB-EC"/>
</dbReference>
<feature type="domain" description="4Fe-4S ferredoxin-type" evidence="9">
    <location>
        <begin position="78"/>
        <end position="103"/>
    </location>
</feature>
<dbReference type="AlphaFoldDB" id="A0A3P3XRE7"/>
<evidence type="ECO:0000256" key="3">
    <source>
        <dbReference type="ARBA" id="ARBA00022485"/>
    </source>
</evidence>
<evidence type="ECO:0000313" key="11">
    <source>
        <dbReference type="EMBL" id="SLM18413.1"/>
    </source>
</evidence>
<evidence type="ECO:0000259" key="9">
    <source>
        <dbReference type="PROSITE" id="PS51379"/>
    </source>
</evidence>
<comment type="similarity">
    <text evidence="2">Belongs to the organic radical-activating enzymes family.</text>
</comment>
<dbReference type="PROSITE" id="PS01087">
    <property type="entry name" value="RADICAL_ACTIVATING"/>
    <property type="match status" value="1"/>
</dbReference>
<dbReference type="InterPro" id="IPR013785">
    <property type="entry name" value="Aldolase_TIM"/>
</dbReference>
<dbReference type="SUPFAM" id="SSF54862">
    <property type="entry name" value="4Fe-4S ferredoxins"/>
    <property type="match status" value="1"/>
</dbReference>
<evidence type="ECO:0000256" key="7">
    <source>
        <dbReference type="ARBA" id="ARBA00023004"/>
    </source>
</evidence>
<keyword evidence="6 11" id="KW-0560">Oxidoreductase</keyword>
<dbReference type="Pfam" id="PF13353">
    <property type="entry name" value="Fer4_12"/>
    <property type="match status" value="1"/>
</dbReference>
<organism evidence="11">
    <name type="scientific">uncultured spirochete</name>
    <dbReference type="NCBI Taxonomy" id="156406"/>
    <lineage>
        <taxon>Bacteria</taxon>
        <taxon>Pseudomonadati</taxon>
        <taxon>Spirochaetota</taxon>
        <taxon>Spirochaetia</taxon>
        <taxon>Spirochaetales</taxon>
        <taxon>environmental samples</taxon>
    </lineage>
</organism>
<keyword evidence="7" id="KW-0408">Iron</keyword>
<evidence type="ECO:0000256" key="6">
    <source>
        <dbReference type="ARBA" id="ARBA00023002"/>
    </source>
</evidence>
<evidence type="ECO:0000259" key="10">
    <source>
        <dbReference type="PROSITE" id="PS51918"/>
    </source>
</evidence>
<keyword evidence="8" id="KW-0411">Iron-sulfur</keyword>
<dbReference type="InterPro" id="IPR017896">
    <property type="entry name" value="4Fe4S_Fe-S-bd"/>
</dbReference>
<comment type="cofactor">
    <cofactor evidence="1">
        <name>[4Fe-4S] cluster</name>
        <dbReference type="ChEBI" id="CHEBI:49883"/>
    </cofactor>
</comment>
<dbReference type="InterPro" id="IPR007197">
    <property type="entry name" value="rSAM"/>
</dbReference>
<dbReference type="InterPro" id="IPR012839">
    <property type="entry name" value="Organic_radical_activase"/>
</dbReference>
<dbReference type="InterPro" id="IPR040074">
    <property type="entry name" value="BssD/PflA/YjjW"/>
</dbReference>
<dbReference type="EMBL" id="FWDO01000004">
    <property type="protein sequence ID" value="SLM18413.1"/>
    <property type="molecule type" value="Genomic_DNA"/>
</dbReference>
<dbReference type="NCBIfam" id="TIGR02494">
    <property type="entry name" value="PFLE_PFLC"/>
    <property type="match status" value="1"/>
</dbReference>
<feature type="domain" description="4Fe-4S ferredoxin-type" evidence="9">
    <location>
        <begin position="46"/>
        <end position="74"/>
    </location>
</feature>
<evidence type="ECO:0000256" key="8">
    <source>
        <dbReference type="ARBA" id="ARBA00023014"/>
    </source>
</evidence>
<keyword evidence="4" id="KW-0949">S-adenosyl-L-methionine</keyword>
<proteinExistence type="inferred from homology"/>
<dbReference type="EC" id="1.97.1.4" evidence="11"/>
<dbReference type="SUPFAM" id="SSF102114">
    <property type="entry name" value="Radical SAM enzymes"/>
    <property type="match status" value="1"/>
</dbReference>
<dbReference type="InterPro" id="IPR058240">
    <property type="entry name" value="rSAM_sf"/>
</dbReference>
<dbReference type="PROSITE" id="PS51918">
    <property type="entry name" value="RADICAL_SAM"/>
    <property type="match status" value="1"/>
</dbReference>
<dbReference type="SFLD" id="SFLDG01118">
    <property type="entry name" value="activating_enzymes__group_2"/>
    <property type="match status" value="1"/>
</dbReference>
<dbReference type="PROSITE" id="PS51379">
    <property type="entry name" value="4FE4S_FER_2"/>
    <property type="match status" value="2"/>
</dbReference>
<protein>
    <submittedName>
        <fullName evidence="11">Glycyl-radical enzyme activating protein family</fullName>
        <ecNumber evidence="11">1.97.1.4</ecNumber>
    </submittedName>
</protein>
<dbReference type="PIRSF" id="PIRSF000371">
    <property type="entry name" value="PFL_act_enz"/>
    <property type="match status" value="1"/>
</dbReference>
<evidence type="ECO:0000256" key="4">
    <source>
        <dbReference type="ARBA" id="ARBA00022691"/>
    </source>
</evidence>